<dbReference type="SUPFAM" id="SSF51735">
    <property type="entry name" value="NAD(P)-binding Rossmann-fold domains"/>
    <property type="match status" value="1"/>
</dbReference>
<evidence type="ECO:0000313" key="3">
    <source>
        <dbReference type="EMBL" id="RVX68279.1"/>
    </source>
</evidence>
<evidence type="ECO:0000259" key="2">
    <source>
        <dbReference type="Pfam" id="PF02894"/>
    </source>
</evidence>
<dbReference type="OrthoDB" id="64915at2759"/>
<dbReference type="GO" id="GO:0016491">
    <property type="term" value="F:oxidoreductase activity"/>
    <property type="evidence" value="ECO:0007669"/>
    <property type="project" value="TreeGrafter"/>
</dbReference>
<dbReference type="VEuPathDB" id="FungiDB:PV10_05146"/>
<dbReference type="AlphaFoldDB" id="A0A438MZ46"/>
<dbReference type="PANTHER" id="PTHR42840">
    <property type="entry name" value="NAD(P)-BINDING ROSSMANN-FOLD SUPERFAMILY PROTEIN-RELATED"/>
    <property type="match status" value="1"/>
</dbReference>
<evidence type="ECO:0000259" key="1">
    <source>
        <dbReference type="Pfam" id="PF01408"/>
    </source>
</evidence>
<dbReference type="GO" id="GO:0006740">
    <property type="term" value="P:NADPH regeneration"/>
    <property type="evidence" value="ECO:0007669"/>
    <property type="project" value="TreeGrafter"/>
</dbReference>
<dbReference type="Gene3D" id="3.30.360.10">
    <property type="entry name" value="Dihydrodipicolinate Reductase, domain 2"/>
    <property type="match status" value="1"/>
</dbReference>
<accession>A0A438MZ46</accession>
<dbReference type="GO" id="GO:0005737">
    <property type="term" value="C:cytoplasm"/>
    <property type="evidence" value="ECO:0007669"/>
    <property type="project" value="TreeGrafter"/>
</dbReference>
<dbReference type="GO" id="GO:0000166">
    <property type="term" value="F:nucleotide binding"/>
    <property type="evidence" value="ECO:0007669"/>
    <property type="project" value="InterPro"/>
</dbReference>
<dbReference type="SUPFAM" id="SSF55347">
    <property type="entry name" value="Glyceraldehyde-3-phosphate dehydrogenase-like, C-terminal domain"/>
    <property type="match status" value="1"/>
</dbReference>
<protein>
    <recommendedName>
        <fullName evidence="5">Gfo/Idh/MocA-like oxidoreductase N-terminal domain-containing protein</fullName>
    </recommendedName>
</protein>
<organism evidence="3 4">
    <name type="scientific">Exophiala mesophila</name>
    <name type="common">Black yeast-like fungus</name>
    <dbReference type="NCBI Taxonomy" id="212818"/>
    <lineage>
        <taxon>Eukaryota</taxon>
        <taxon>Fungi</taxon>
        <taxon>Dikarya</taxon>
        <taxon>Ascomycota</taxon>
        <taxon>Pezizomycotina</taxon>
        <taxon>Eurotiomycetes</taxon>
        <taxon>Chaetothyriomycetidae</taxon>
        <taxon>Chaetothyriales</taxon>
        <taxon>Herpotrichiellaceae</taxon>
        <taxon>Exophiala</taxon>
    </lineage>
</organism>
<evidence type="ECO:0000313" key="4">
    <source>
        <dbReference type="Proteomes" id="UP000288859"/>
    </source>
</evidence>
<dbReference type="PANTHER" id="PTHR42840:SF5">
    <property type="entry name" value="NAD(P)-BINDING ROSSMANN-FOLD SUPERFAMILY PROTEIN"/>
    <property type="match status" value="1"/>
</dbReference>
<name>A0A438MZ46_EXOME</name>
<dbReference type="Pfam" id="PF02894">
    <property type="entry name" value="GFO_IDH_MocA_C"/>
    <property type="match status" value="1"/>
</dbReference>
<dbReference type="EMBL" id="NAJM01000039">
    <property type="protein sequence ID" value="RVX68279.1"/>
    <property type="molecule type" value="Genomic_DNA"/>
</dbReference>
<reference evidence="3 4" key="1">
    <citation type="submission" date="2017-03" db="EMBL/GenBank/DDBJ databases">
        <title>Genomes of endolithic fungi from Antarctica.</title>
        <authorList>
            <person name="Coleine C."/>
            <person name="Masonjones S."/>
            <person name="Stajich J.E."/>
        </authorList>
    </citation>
    <scope>NUCLEOTIDE SEQUENCE [LARGE SCALE GENOMIC DNA]</scope>
    <source>
        <strain evidence="3 4">CCFEE 6314</strain>
    </source>
</reference>
<dbReference type="InterPro" id="IPR000683">
    <property type="entry name" value="Gfo/Idh/MocA-like_OxRdtase_N"/>
</dbReference>
<dbReference type="InterPro" id="IPR004104">
    <property type="entry name" value="Gfo/Idh/MocA-like_OxRdtase_C"/>
</dbReference>
<sequence>MSIGIALLGAGIFAREEHLPAIKKNAKLNLKAIYSRSKASSQKLAGEVETPVDIYFDSPSEEDHGLDELLKRPDIEAVIICLPITAQHSVTKKALTAGKHVLSEKPIAANVEKAQDLIQFRQQLGKDSVWLVAENFRFLDVIAHGHAKLKEIGGDLVSFHTNVFTLIDDKDKYYQTEWRQVPDYQGGFLLDGGVHFIAGLRYLLQALGQDIASLAAYTALVQPKLAPVDTVHAVLATTSGRSGWFSVSFGAAFDAGFELVVVTTQGRVSVTPTNVSSVYLDETGQKQEQKKDFEFSAGVAAELEAFAASISSRTVDPRASPEQALKDIFIVESMLDSGAGNAVSKVISF</sequence>
<dbReference type="InterPro" id="IPR036291">
    <property type="entry name" value="NAD(P)-bd_dom_sf"/>
</dbReference>
<gene>
    <name evidence="3" type="ORF">B0A52_07282</name>
</gene>
<proteinExistence type="predicted"/>
<comment type="caution">
    <text evidence="3">The sequence shown here is derived from an EMBL/GenBank/DDBJ whole genome shotgun (WGS) entry which is preliminary data.</text>
</comment>
<feature type="domain" description="Gfo/Idh/MocA-like oxidoreductase N-terminal" evidence="1">
    <location>
        <begin position="4"/>
        <end position="126"/>
    </location>
</feature>
<evidence type="ECO:0008006" key="5">
    <source>
        <dbReference type="Google" id="ProtNLM"/>
    </source>
</evidence>
<dbReference type="Pfam" id="PF01408">
    <property type="entry name" value="GFO_IDH_MocA"/>
    <property type="match status" value="1"/>
</dbReference>
<feature type="domain" description="Gfo/Idh/MocA-like oxidoreductase C-terminal" evidence="2">
    <location>
        <begin position="154"/>
        <end position="337"/>
    </location>
</feature>
<dbReference type="Proteomes" id="UP000288859">
    <property type="component" value="Unassembled WGS sequence"/>
</dbReference>
<dbReference type="Gene3D" id="3.40.50.720">
    <property type="entry name" value="NAD(P)-binding Rossmann-like Domain"/>
    <property type="match status" value="1"/>
</dbReference>